<evidence type="ECO:0000313" key="1">
    <source>
        <dbReference type="EMBL" id="BBZ22076.1"/>
    </source>
</evidence>
<dbReference type="SUPFAM" id="SSF51161">
    <property type="entry name" value="Trimeric LpxA-like enzymes"/>
    <property type="match status" value="1"/>
</dbReference>
<organism evidence="1 2">
    <name type="scientific">Mycolicibacter hiberniae</name>
    <dbReference type="NCBI Taxonomy" id="29314"/>
    <lineage>
        <taxon>Bacteria</taxon>
        <taxon>Bacillati</taxon>
        <taxon>Actinomycetota</taxon>
        <taxon>Actinomycetes</taxon>
        <taxon>Mycobacteriales</taxon>
        <taxon>Mycobacteriaceae</taxon>
        <taxon>Mycolicibacter</taxon>
    </lineage>
</organism>
<reference evidence="1 2" key="1">
    <citation type="journal article" date="2019" name="Emerg. Microbes Infect.">
        <title>Comprehensive subspecies identification of 175 nontuberculous mycobacteria species based on 7547 genomic profiles.</title>
        <authorList>
            <person name="Matsumoto Y."/>
            <person name="Kinjo T."/>
            <person name="Motooka D."/>
            <person name="Nabeya D."/>
            <person name="Jung N."/>
            <person name="Uechi K."/>
            <person name="Horii T."/>
            <person name="Iida T."/>
            <person name="Fujita J."/>
            <person name="Nakamura S."/>
        </authorList>
    </citation>
    <scope>NUCLEOTIDE SEQUENCE [LARGE SCALE GENOMIC DNA]</scope>
    <source>
        <strain evidence="1 2">JCM 13571</strain>
    </source>
</reference>
<gene>
    <name evidence="1" type="ORF">MHIB_04940</name>
</gene>
<dbReference type="Proteomes" id="UP000467260">
    <property type="component" value="Chromosome"/>
</dbReference>
<keyword evidence="2" id="KW-1185">Reference proteome</keyword>
<protein>
    <submittedName>
        <fullName evidence="1">Uncharacterized protein</fullName>
    </submittedName>
</protein>
<dbReference type="KEGG" id="mhib:MHIB_04940"/>
<dbReference type="Gene3D" id="2.160.10.10">
    <property type="entry name" value="Hexapeptide repeat proteins"/>
    <property type="match status" value="1"/>
</dbReference>
<accession>A0A7I7WWV3</accession>
<sequence length="236" mass="26046">MPESRPNKWLSLIAWLLPSSDFKLRILRSLGNHIGRDVAIGPNLVLNCGRFSIADGAAIMSFNIFKQLSSIELGPQSVIGRFNQFTAAPEYQRYSPLVGKLIVGEFGYITNRHYVDCSGQVILRPYAVVGGIKSTIQSHEADLAENTSKPGRVILGRNAMTGTGCILLKDSYLPERSVLAAGSVLSRAKDRDGMVSGLYGGAPARFLREIKDMEFWHRACNYTPIVPFDDAQFHLE</sequence>
<dbReference type="InterPro" id="IPR011004">
    <property type="entry name" value="Trimer_LpxA-like_sf"/>
</dbReference>
<evidence type="ECO:0000313" key="2">
    <source>
        <dbReference type="Proteomes" id="UP000467260"/>
    </source>
</evidence>
<dbReference type="AlphaFoldDB" id="A0A7I7WWV3"/>
<dbReference type="RefSeq" id="WP_085135532.1">
    <property type="nucleotide sequence ID" value="NZ_AP022609.1"/>
</dbReference>
<dbReference type="OrthoDB" id="9815592at2"/>
<dbReference type="EMBL" id="AP022609">
    <property type="protein sequence ID" value="BBZ22076.1"/>
    <property type="molecule type" value="Genomic_DNA"/>
</dbReference>
<name>A0A7I7WWV3_9MYCO</name>
<proteinExistence type="predicted"/>